<evidence type="ECO:0000256" key="4">
    <source>
        <dbReference type="ARBA" id="ARBA00023136"/>
    </source>
</evidence>
<dbReference type="InterPro" id="IPR004031">
    <property type="entry name" value="PMP22/EMP/MP20/Claudin"/>
</dbReference>
<feature type="transmembrane region" description="Helical" evidence="5">
    <location>
        <begin position="159"/>
        <end position="184"/>
    </location>
</feature>
<sequence>MMHPAFLFNLMGVFLLTLAFVLHIVCLTTPYYSVANMNGFSEEVVNIAKTDPSRLGISPLQLDEALKSLGGMTGGSINYGMWKFCLRADQGQQDIHLCALWKDETTFNKDNGLLKTMESEGWIRGVQAMAILGAIFLVFALIAAIVNVVVKSKGDRLRLLYLFILFFCATAAVFILIGDIIMSAKYDSAFDLMMSKTDNPPPSALYELFTGRFSLSWGFVLDIVSAMIVLLAGVAHFIAGRIANSSSGVV</sequence>
<dbReference type="InterPro" id="IPR050579">
    <property type="entry name" value="PMP-22/EMP/MP20-like"/>
</dbReference>
<evidence type="ECO:0000256" key="1">
    <source>
        <dbReference type="ARBA" id="ARBA00004141"/>
    </source>
</evidence>
<dbReference type="PANTHER" id="PTHR10671">
    <property type="entry name" value="EPITHELIAL MEMBRANE PROTEIN-RELATED"/>
    <property type="match status" value="1"/>
</dbReference>
<comment type="subcellular location">
    <subcellularLocation>
        <location evidence="1">Membrane</location>
        <topology evidence="1">Multi-pass membrane protein</topology>
    </subcellularLocation>
</comment>
<reference evidence="6 7" key="1">
    <citation type="submission" date="2019-01" db="EMBL/GenBank/DDBJ databases">
        <title>A draft genome assembly of the solar-powered sea slug Elysia chlorotica.</title>
        <authorList>
            <person name="Cai H."/>
            <person name="Li Q."/>
            <person name="Fang X."/>
            <person name="Li J."/>
            <person name="Curtis N.E."/>
            <person name="Altenburger A."/>
            <person name="Shibata T."/>
            <person name="Feng M."/>
            <person name="Maeda T."/>
            <person name="Schwartz J.A."/>
            <person name="Shigenobu S."/>
            <person name="Lundholm N."/>
            <person name="Nishiyama T."/>
            <person name="Yang H."/>
            <person name="Hasebe M."/>
            <person name="Li S."/>
            <person name="Pierce S.K."/>
            <person name="Wang J."/>
        </authorList>
    </citation>
    <scope>NUCLEOTIDE SEQUENCE [LARGE SCALE GENOMIC DNA]</scope>
    <source>
        <strain evidence="6">EC2010</strain>
        <tissue evidence="6">Whole organism of an adult</tissue>
    </source>
</reference>
<comment type="caution">
    <text evidence="6">The sequence shown here is derived from an EMBL/GenBank/DDBJ whole genome shotgun (WGS) entry which is preliminary data.</text>
</comment>
<evidence type="ECO:0000256" key="5">
    <source>
        <dbReference type="SAM" id="Phobius"/>
    </source>
</evidence>
<dbReference type="GO" id="GO:0005886">
    <property type="term" value="C:plasma membrane"/>
    <property type="evidence" value="ECO:0007669"/>
    <property type="project" value="TreeGrafter"/>
</dbReference>
<dbReference type="EMBL" id="RQTK01001340">
    <property type="protein sequence ID" value="RUS70753.1"/>
    <property type="molecule type" value="Genomic_DNA"/>
</dbReference>
<dbReference type="AlphaFoldDB" id="A0A3S1BMV9"/>
<dbReference type="Proteomes" id="UP000271974">
    <property type="component" value="Unassembled WGS sequence"/>
</dbReference>
<dbReference type="Gene3D" id="1.20.140.150">
    <property type="match status" value="1"/>
</dbReference>
<evidence type="ECO:0000256" key="2">
    <source>
        <dbReference type="ARBA" id="ARBA00022692"/>
    </source>
</evidence>
<feature type="transmembrane region" description="Helical" evidence="5">
    <location>
        <begin position="7"/>
        <end position="32"/>
    </location>
</feature>
<organism evidence="6 7">
    <name type="scientific">Elysia chlorotica</name>
    <name type="common">Eastern emerald elysia</name>
    <name type="synonym">Sea slug</name>
    <dbReference type="NCBI Taxonomy" id="188477"/>
    <lineage>
        <taxon>Eukaryota</taxon>
        <taxon>Metazoa</taxon>
        <taxon>Spiralia</taxon>
        <taxon>Lophotrochozoa</taxon>
        <taxon>Mollusca</taxon>
        <taxon>Gastropoda</taxon>
        <taxon>Heterobranchia</taxon>
        <taxon>Euthyneura</taxon>
        <taxon>Panpulmonata</taxon>
        <taxon>Sacoglossa</taxon>
        <taxon>Placobranchoidea</taxon>
        <taxon>Plakobranchidae</taxon>
        <taxon>Elysia</taxon>
    </lineage>
</organism>
<dbReference type="Pfam" id="PF13903">
    <property type="entry name" value="Claudin_2"/>
    <property type="match status" value="1"/>
</dbReference>
<evidence type="ECO:0000256" key="3">
    <source>
        <dbReference type="ARBA" id="ARBA00022989"/>
    </source>
</evidence>
<gene>
    <name evidence="6" type="ORF">EGW08_021485</name>
</gene>
<protein>
    <recommendedName>
        <fullName evidence="8">MARVEL domain-containing protein</fullName>
    </recommendedName>
</protein>
<proteinExistence type="predicted"/>
<dbReference type="PANTHER" id="PTHR10671:SF108">
    <property type="entry name" value="CLAUDIN FAMILY PROTEIN-RELATED"/>
    <property type="match status" value="1"/>
</dbReference>
<dbReference type="OrthoDB" id="6043871at2759"/>
<accession>A0A3S1BMV9</accession>
<evidence type="ECO:0000313" key="6">
    <source>
        <dbReference type="EMBL" id="RUS70753.1"/>
    </source>
</evidence>
<keyword evidence="3 5" id="KW-1133">Transmembrane helix</keyword>
<keyword evidence="4 5" id="KW-0472">Membrane</keyword>
<name>A0A3S1BMV9_ELYCH</name>
<evidence type="ECO:0000313" key="7">
    <source>
        <dbReference type="Proteomes" id="UP000271974"/>
    </source>
</evidence>
<feature type="transmembrane region" description="Helical" evidence="5">
    <location>
        <begin position="126"/>
        <end position="150"/>
    </location>
</feature>
<keyword evidence="7" id="KW-1185">Reference proteome</keyword>
<keyword evidence="2 5" id="KW-0812">Transmembrane</keyword>
<feature type="transmembrane region" description="Helical" evidence="5">
    <location>
        <begin position="215"/>
        <end position="238"/>
    </location>
</feature>
<evidence type="ECO:0008006" key="8">
    <source>
        <dbReference type="Google" id="ProtNLM"/>
    </source>
</evidence>